<keyword evidence="1" id="KW-1133">Transmembrane helix</keyword>
<organism evidence="2 3">
    <name type="scientific">Pedobacter caeni</name>
    <dbReference type="NCBI Taxonomy" id="288992"/>
    <lineage>
        <taxon>Bacteria</taxon>
        <taxon>Pseudomonadati</taxon>
        <taxon>Bacteroidota</taxon>
        <taxon>Sphingobacteriia</taxon>
        <taxon>Sphingobacteriales</taxon>
        <taxon>Sphingobacteriaceae</taxon>
        <taxon>Pedobacter</taxon>
    </lineage>
</organism>
<dbReference type="EMBL" id="FQUQ01000001">
    <property type="protein sequence ID" value="SHE48621.1"/>
    <property type="molecule type" value="Genomic_DNA"/>
</dbReference>
<accession>A0A1M4TVX3</accession>
<sequence length="272" mass="31028">MRKEKPFYRSASGIVIILLAVLGTIFLRYQFGLLRAEPAKQISQMVGAIQKKKDQARMVIDSLLKEQGTIYLYTNDPDAQAIWIPEYDRVGVEYGISGTVLDLVDFENFIKKRDSLGFQILLKTGNREVYRVKQSLVYNQLQTEKRLWFFCRDTENGISNDTSGGGSKSPVKEQFVSSWGLGLGKMNNLKNELSNNANLIGTIPFLREVKGFHFYMISYDLDNQKQNLSLSEFNQSVRGLNALFKSERIDTTLFQVKEINQFSVADHPIVTK</sequence>
<proteinExistence type="predicted"/>
<evidence type="ECO:0000313" key="3">
    <source>
        <dbReference type="Proteomes" id="UP000184287"/>
    </source>
</evidence>
<feature type="transmembrane region" description="Helical" evidence="1">
    <location>
        <begin position="12"/>
        <end position="31"/>
    </location>
</feature>
<dbReference type="STRING" id="288992.SAMN04488522_101340"/>
<dbReference type="Proteomes" id="UP000184287">
    <property type="component" value="Unassembled WGS sequence"/>
</dbReference>
<keyword evidence="1" id="KW-0812">Transmembrane</keyword>
<keyword evidence="1" id="KW-0472">Membrane</keyword>
<name>A0A1M4TVX3_9SPHI</name>
<dbReference type="OrthoDB" id="755674at2"/>
<gene>
    <name evidence="2" type="ORF">SAMN04488522_101340</name>
</gene>
<evidence type="ECO:0000256" key="1">
    <source>
        <dbReference type="SAM" id="Phobius"/>
    </source>
</evidence>
<protein>
    <submittedName>
        <fullName evidence="2">Uncharacterized protein</fullName>
    </submittedName>
</protein>
<evidence type="ECO:0000313" key="2">
    <source>
        <dbReference type="EMBL" id="SHE48621.1"/>
    </source>
</evidence>
<keyword evidence="3" id="KW-1185">Reference proteome</keyword>
<dbReference type="AlphaFoldDB" id="A0A1M4TVX3"/>
<dbReference type="RefSeq" id="WP_073226579.1">
    <property type="nucleotide sequence ID" value="NZ_FQUQ01000001.1"/>
</dbReference>
<reference evidence="3" key="1">
    <citation type="submission" date="2016-11" db="EMBL/GenBank/DDBJ databases">
        <authorList>
            <person name="Varghese N."/>
            <person name="Submissions S."/>
        </authorList>
    </citation>
    <scope>NUCLEOTIDE SEQUENCE [LARGE SCALE GENOMIC DNA]</scope>
    <source>
        <strain evidence="3">DSM 16990</strain>
    </source>
</reference>